<name>A0A517YK07_9BACT</name>
<evidence type="ECO:0008006" key="4">
    <source>
        <dbReference type="Google" id="ProtNLM"/>
    </source>
</evidence>
<protein>
    <recommendedName>
        <fullName evidence="4">Carboxypeptidase regulatory-like domain-containing protein</fullName>
    </recommendedName>
</protein>
<evidence type="ECO:0000313" key="3">
    <source>
        <dbReference type="Proteomes" id="UP000315017"/>
    </source>
</evidence>
<feature type="chain" id="PRO_5022245540" description="Carboxypeptidase regulatory-like domain-containing protein" evidence="1">
    <location>
        <begin position="21"/>
        <end position="141"/>
    </location>
</feature>
<dbReference type="KEGG" id="aagg:ETAA8_57050"/>
<dbReference type="EMBL" id="CP036274">
    <property type="protein sequence ID" value="QDU30559.1"/>
    <property type="molecule type" value="Genomic_DNA"/>
</dbReference>
<keyword evidence="3" id="KW-1185">Reference proteome</keyword>
<dbReference type="AlphaFoldDB" id="A0A517YK07"/>
<evidence type="ECO:0000313" key="2">
    <source>
        <dbReference type="EMBL" id="QDU30559.1"/>
    </source>
</evidence>
<dbReference type="Proteomes" id="UP000315017">
    <property type="component" value="Chromosome"/>
</dbReference>
<feature type="signal peptide" evidence="1">
    <location>
        <begin position="1"/>
        <end position="20"/>
    </location>
</feature>
<gene>
    <name evidence="2" type="ORF">ETAA8_57050</name>
</gene>
<evidence type="ECO:0000256" key="1">
    <source>
        <dbReference type="SAM" id="SignalP"/>
    </source>
</evidence>
<accession>A0A517YK07</accession>
<proteinExistence type="predicted"/>
<organism evidence="2 3">
    <name type="scientific">Anatilimnocola aggregata</name>
    <dbReference type="NCBI Taxonomy" id="2528021"/>
    <lineage>
        <taxon>Bacteria</taxon>
        <taxon>Pseudomonadati</taxon>
        <taxon>Planctomycetota</taxon>
        <taxon>Planctomycetia</taxon>
        <taxon>Pirellulales</taxon>
        <taxon>Pirellulaceae</taxon>
        <taxon>Anatilimnocola</taxon>
    </lineage>
</organism>
<reference evidence="2 3" key="1">
    <citation type="submission" date="2019-02" db="EMBL/GenBank/DDBJ databases">
        <title>Deep-cultivation of Planctomycetes and their phenomic and genomic characterization uncovers novel biology.</title>
        <authorList>
            <person name="Wiegand S."/>
            <person name="Jogler M."/>
            <person name="Boedeker C."/>
            <person name="Pinto D."/>
            <person name="Vollmers J."/>
            <person name="Rivas-Marin E."/>
            <person name="Kohn T."/>
            <person name="Peeters S.H."/>
            <person name="Heuer A."/>
            <person name="Rast P."/>
            <person name="Oberbeckmann S."/>
            <person name="Bunk B."/>
            <person name="Jeske O."/>
            <person name="Meyerdierks A."/>
            <person name="Storesund J.E."/>
            <person name="Kallscheuer N."/>
            <person name="Luecker S."/>
            <person name="Lage O.M."/>
            <person name="Pohl T."/>
            <person name="Merkel B.J."/>
            <person name="Hornburger P."/>
            <person name="Mueller R.-W."/>
            <person name="Bruemmer F."/>
            <person name="Labrenz M."/>
            <person name="Spormann A.M."/>
            <person name="Op den Camp H."/>
            <person name="Overmann J."/>
            <person name="Amann R."/>
            <person name="Jetten M.S.M."/>
            <person name="Mascher T."/>
            <person name="Medema M.H."/>
            <person name="Devos D.P."/>
            <person name="Kaster A.-K."/>
            <person name="Ovreas L."/>
            <person name="Rohde M."/>
            <person name="Galperin M.Y."/>
            <person name="Jogler C."/>
        </authorList>
    </citation>
    <scope>NUCLEOTIDE SEQUENCE [LARGE SCALE GENOMIC DNA]</scope>
    <source>
        <strain evidence="2 3">ETA_A8</strain>
    </source>
</reference>
<dbReference type="RefSeq" id="WP_145096241.1">
    <property type="nucleotide sequence ID" value="NZ_CP036274.1"/>
</dbReference>
<sequence precursor="true">MLLIVRIRRAQWLVIVAALALCSGCDSGPQMGTVEGEVLLDGQPLAEGNVNLEPLDGKTQTAGYVIKNGKFKLKIGLGKARVRITANKVIGEEPVYPGQPNSPMRPRVTELIPKRYNSTSLLEVNVGEGVNPAKFELTSDP</sequence>
<dbReference type="OrthoDB" id="291697at2"/>
<keyword evidence="1" id="KW-0732">Signal</keyword>